<gene>
    <name evidence="8 10" type="primary">tadA</name>
    <name evidence="10" type="ORF">ENV75_01670</name>
</gene>
<comment type="similarity">
    <text evidence="1">Belongs to the cytidine and deoxycytidylate deaminase family. ADAT2 subfamily.</text>
</comment>
<evidence type="ECO:0000259" key="9">
    <source>
        <dbReference type="PROSITE" id="PS51747"/>
    </source>
</evidence>
<evidence type="ECO:0000256" key="4">
    <source>
        <dbReference type="ARBA" id="ARBA00022723"/>
    </source>
</evidence>
<feature type="binding site" evidence="8">
    <location>
        <position position="86"/>
    </location>
    <ligand>
        <name>Zn(2+)</name>
        <dbReference type="ChEBI" id="CHEBI:29105"/>
        <note>catalytic</note>
    </ligand>
</feature>
<dbReference type="GO" id="GO:0052717">
    <property type="term" value="F:tRNA-specific adenosine-34 deaminase activity"/>
    <property type="evidence" value="ECO:0007669"/>
    <property type="project" value="UniProtKB-UniRule"/>
</dbReference>
<dbReference type="Pfam" id="PF14437">
    <property type="entry name" value="MafB19-deam"/>
    <property type="match status" value="1"/>
</dbReference>
<dbReference type="FunFam" id="3.40.140.10:FF:000005">
    <property type="entry name" value="tRNA-specific adenosine deaminase"/>
    <property type="match status" value="1"/>
</dbReference>
<evidence type="ECO:0000256" key="1">
    <source>
        <dbReference type="ARBA" id="ARBA00010669"/>
    </source>
</evidence>
<feature type="binding site" evidence="8">
    <location>
        <position position="83"/>
    </location>
    <ligand>
        <name>Zn(2+)</name>
        <dbReference type="ChEBI" id="CHEBI:29105"/>
        <note>catalytic</note>
    </ligand>
</feature>
<feature type="binding site" evidence="8">
    <location>
        <position position="53"/>
    </location>
    <ligand>
        <name>Zn(2+)</name>
        <dbReference type="ChEBI" id="CHEBI:29105"/>
        <note>catalytic</note>
    </ligand>
</feature>
<dbReference type="Gene3D" id="3.40.140.10">
    <property type="entry name" value="Cytidine Deaminase, domain 2"/>
    <property type="match status" value="1"/>
</dbReference>
<protein>
    <recommendedName>
        <fullName evidence="8">tRNA-specific adenosine deaminase</fullName>
        <ecNumber evidence="8">3.5.4.33</ecNumber>
    </recommendedName>
</protein>
<dbReference type="NCBIfam" id="NF008113">
    <property type="entry name" value="PRK10860.1"/>
    <property type="match status" value="1"/>
</dbReference>
<dbReference type="EC" id="3.5.4.33" evidence="8"/>
<evidence type="ECO:0000256" key="3">
    <source>
        <dbReference type="ARBA" id="ARBA00022694"/>
    </source>
</evidence>
<dbReference type="InterPro" id="IPR002125">
    <property type="entry name" value="CMP_dCMP_dom"/>
</dbReference>
<dbReference type="InterPro" id="IPR028883">
    <property type="entry name" value="tRNA_aden_deaminase"/>
</dbReference>
<evidence type="ECO:0000256" key="7">
    <source>
        <dbReference type="ARBA" id="ARBA00048045"/>
    </source>
</evidence>
<dbReference type="GO" id="GO:0008270">
    <property type="term" value="F:zinc ion binding"/>
    <property type="evidence" value="ECO:0007669"/>
    <property type="project" value="UniProtKB-UniRule"/>
</dbReference>
<evidence type="ECO:0000256" key="6">
    <source>
        <dbReference type="ARBA" id="ARBA00022833"/>
    </source>
</evidence>
<dbReference type="InterPro" id="IPR016193">
    <property type="entry name" value="Cytidine_deaminase-like"/>
</dbReference>
<keyword evidence="3 8" id="KW-0819">tRNA processing</keyword>
<keyword evidence="4 8" id="KW-0479">Metal-binding</keyword>
<feature type="domain" description="CMP/dCMP-type deaminase" evidence="9">
    <location>
        <begin position="2"/>
        <end position="111"/>
    </location>
</feature>
<keyword evidence="5 8" id="KW-0378">Hydrolase</keyword>
<evidence type="ECO:0000256" key="2">
    <source>
        <dbReference type="ARBA" id="ARBA00011738"/>
    </source>
</evidence>
<dbReference type="InterPro" id="IPR058535">
    <property type="entry name" value="MafB19-deam"/>
</dbReference>
<proteinExistence type="inferred from homology"/>
<dbReference type="EMBL" id="DTHO01000015">
    <property type="protein sequence ID" value="HGG99148.1"/>
    <property type="molecule type" value="Genomic_DNA"/>
</dbReference>
<comment type="subunit">
    <text evidence="2 8">Homodimer.</text>
</comment>
<comment type="cofactor">
    <cofactor evidence="8">
        <name>Zn(2+)</name>
        <dbReference type="ChEBI" id="CHEBI:29105"/>
    </cofactor>
    <text evidence="8">Binds 1 zinc ion per subunit.</text>
</comment>
<organism evidence="10">
    <name type="scientific">Thermodesulfovibrio aggregans</name>
    <dbReference type="NCBI Taxonomy" id="86166"/>
    <lineage>
        <taxon>Bacteria</taxon>
        <taxon>Pseudomonadati</taxon>
        <taxon>Nitrospirota</taxon>
        <taxon>Thermodesulfovibrionia</taxon>
        <taxon>Thermodesulfovibrionales</taxon>
        <taxon>Thermodesulfovibrionaceae</taxon>
        <taxon>Thermodesulfovibrio</taxon>
    </lineage>
</organism>
<dbReference type="HAMAP" id="MF_00972">
    <property type="entry name" value="tRNA_aden_deaminase"/>
    <property type="match status" value="1"/>
</dbReference>
<evidence type="ECO:0000256" key="5">
    <source>
        <dbReference type="ARBA" id="ARBA00022801"/>
    </source>
</evidence>
<dbReference type="PANTHER" id="PTHR11079">
    <property type="entry name" value="CYTOSINE DEAMINASE FAMILY MEMBER"/>
    <property type="match status" value="1"/>
</dbReference>
<dbReference type="PROSITE" id="PS51747">
    <property type="entry name" value="CYT_DCMP_DEAMINASES_2"/>
    <property type="match status" value="1"/>
</dbReference>
<name>A0A7C4ELL1_9BACT</name>
<dbReference type="InterPro" id="IPR016192">
    <property type="entry name" value="APOBEC/CMP_deaminase_Zn-bd"/>
</dbReference>
<dbReference type="AlphaFoldDB" id="A0A7C4ELL1"/>
<reference evidence="10" key="1">
    <citation type="journal article" date="2020" name="mSystems">
        <title>Genome- and Community-Level Interaction Insights into Carbon Utilization and Element Cycling Functions of Hydrothermarchaeota in Hydrothermal Sediment.</title>
        <authorList>
            <person name="Zhou Z."/>
            <person name="Liu Y."/>
            <person name="Xu W."/>
            <person name="Pan J."/>
            <person name="Luo Z.H."/>
            <person name="Li M."/>
        </authorList>
    </citation>
    <scope>NUCLEOTIDE SEQUENCE [LARGE SCALE GENOMIC DNA]</scope>
    <source>
        <strain evidence="10">SpSt-788</strain>
    </source>
</reference>
<dbReference type="PROSITE" id="PS00903">
    <property type="entry name" value="CYT_DCMP_DEAMINASES_1"/>
    <property type="match status" value="1"/>
</dbReference>
<evidence type="ECO:0000313" key="10">
    <source>
        <dbReference type="EMBL" id="HGG99148.1"/>
    </source>
</evidence>
<evidence type="ECO:0000256" key="8">
    <source>
        <dbReference type="HAMAP-Rule" id="MF_00972"/>
    </source>
</evidence>
<comment type="caution">
    <text evidence="10">The sequence shown here is derived from an EMBL/GenBank/DDBJ whole genome shotgun (WGS) entry which is preliminary data.</text>
</comment>
<comment type="function">
    <text evidence="8">Catalyzes the deamination of adenosine to inosine at the wobble position 34 of tRNA(Arg2).</text>
</comment>
<accession>A0A7C4ELL1</accession>
<feature type="active site" description="Proton donor" evidence="8">
    <location>
        <position position="55"/>
    </location>
</feature>
<keyword evidence="6 8" id="KW-0862">Zinc</keyword>
<dbReference type="CDD" id="cd01285">
    <property type="entry name" value="nucleoside_deaminase"/>
    <property type="match status" value="1"/>
</dbReference>
<sequence length="152" mass="17161">MASDIHFMKEALREALKGYKKGEIPVGAVIVVNNKIISKAHNRKETTHDPTAHAEILAIKKAGKLLNTWRLTDATLYVTKEPCIMCAAAIVHARIKKLIYGCDDPKGGGVVSLYRILQDDRLNHKVEIERGILEEQCREILQKFFKGLRENQ</sequence>
<dbReference type="GO" id="GO:0002100">
    <property type="term" value="P:tRNA wobble adenosine to inosine editing"/>
    <property type="evidence" value="ECO:0007669"/>
    <property type="project" value="UniProtKB-UniRule"/>
</dbReference>
<dbReference type="SUPFAM" id="SSF53927">
    <property type="entry name" value="Cytidine deaminase-like"/>
    <property type="match status" value="1"/>
</dbReference>
<dbReference type="PANTHER" id="PTHR11079:SF202">
    <property type="entry name" value="TRNA-SPECIFIC ADENOSINE DEAMINASE"/>
    <property type="match status" value="1"/>
</dbReference>
<comment type="catalytic activity">
    <reaction evidence="7 8">
        <text>adenosine(34) in tRNA + H2O + H(+) = inosine(34) in tRNA + NH4(+)</text>
        <dbReference type="Rhea" id="RHEA:43168"/>
        <dbReference type="Rhea" id="RHEA-COMP:10373"/>
        <dbReference type="Rhea" id="RHEA-COMP:10374"/>
        <dbReference type="ChEBI" id="CHEBI:15377"/>
        <dbReference type="ChEBI" id="CHEBI:15378"/>
        <dbReference type="ChEBI" id="CHEBI:28938"/>
        <dbReference type="ChEBI" id="CHEBI:74411"/>
        <dbReference type="ChEBI" id="CHEBI:82852"/>
        <dbReference type="EC" id="3.5.4.33"/>
    </reaction>
</comment>